<sequence length="66" mass="7896">MLKLLGELLYRQFVAEYANAPWRQKLLDFLRPIIFRNYQPFCFAIITEDLFAQFKDAVVIVFIKPL</sequence>
<dbReference type="EMBL" id="CP022114">
    <property type="protein sequence ID" value="ASG64192.1"/>
    <property type="molecule type" value="Genomic_DNA"/>
</dbReference>
<gene>
    <name evidence="1" type="ORF">CEW81_21415</name>
</gene>
<reference evidence="1 2" key="1">
    <citation type="submission" date="2017-06" db="EMBL/GenBank/DDBJ databases">
        <title>Origin of plasmid-mediated fosfomycin resistance gene fosA3.</title>
        <authorList>
            <person name="Ito R."/>
            <person name="Pacey M.P."/>
            <person name="Doi Y."/>
        </authorList>
    </citation>
    <scope>NUCLEOTIDE SEQUENCE [LARGE SCALE GENOMIC DNA]</scope>
    <source>
        <strain evidence="1 2">YDC799</strain>
    </source>
</reference>
<organism evidence="1 2">
    <name type="scientific">Kluyvera genomosp. 3</name>
    <dbReference type="NCBI Taxonomy" id="2774055"/>
    <lineage>
        <taxon>Bacteria</taxon>
        <taxon>Pseudomonadati</taxon>
        <taxon>Pseudomonadota</taxon>
        <taxon>Gammaproteobacteria</taxon>
        <taxon>Enterobacterales</taxon>
        <taxon>Enterobacteriaceae</taxon>
        <taxon>Kluyvera</taxon>
    </lineage>
</organism>
<dbReference type="Proteomes" id="UP000197098">
    <property type="component" value="Chromosome"/>
</dbReference>
<evidence type="ECO:0000313" key="1">
    <source>
        <dbReference type="EMBL" id="ASG64192.1"/>
    </source>
</evidence>
<proteinExistence type="predicted"/>
<dbReference type="AlphaFoldDB" id="A0A248KLC0"/>
<evidence type="ECO:0000313" key="2">
    <source>
        <dbReference type="Proteomes" id="UP000197098"/>
    </source>
</evidence>
<protein>
    <submittedName>
        <fullName evidence="1">Uncharacterized protein</fullName>
    </submittedName>
</protein>
<accession>A0A248KLC0</accession>
<name>A0A248KLC0_9ENTR</name>